<dbReference type="OrthoDB" id="3710983at2"/>
<dbReference type="AlphaFoldDB" id="A0A2Z2KG51"/>
<feature type="compositionally biased region" description="Basic and acidic residues" evidence="3">
    <location>
        <begin position="263"/>
        <end position="272"/>
    </location>
</feature>
<feature type="domain" description="Mga helix-turn-helix" evidence="4">
    <location>
        <begin position="83"/>
        <end position="166"/>
    </location>
</feature>
<dbReference type="PANTHER" id="PTHR30185">
    <property type="entry name" value="CRYPTIC BETA-GLUCOSIDE BGL OPERON ANTITERMINATOR"/>
    <property type="match status" value="1"/>
</dbReference>
<dbReference type="RefSeq" id="WP_087913817.1">
    <property type="nucleotide sequence ID" value="NZ_CP021780.1"/>
</dbReference>
<evidence type="ECO:0000313" key="5">
    <source>
        <dbReference type="EMBL" id="ASA19792.1"/>
    </source>
</evidence>
<evidence type="ECO:0000256" key="1">
    <source>
        <dbReference type="ARBA" id="ARBA00023015"/>
    </source>
</evidence>
<protein>
    <recommendedName>
        <fullName evidence="4">Mga helix-turn-helix domain-containing protein</fullName>
    </recommendedName>
</protein>
<name>A0A2Z2KG51_9BACL</name>
<dbReference type="KEGG" id="pdh:B9T62_02595"/>
<dbReference type="Proteomes" id="UP000249890">
    <property type="component" value="Chromosome"/>
</dbReference>
<dbReference type="PANTHER" id="PTHR30185:SF18">
    <property type="entry name" value="TRANSCRIPTIONAL REGULATOR MTLR"/>
    <property type="match status" value="1"/>
</dbReference>
<evidence type="ECO:0000256" key="3">
    <source>
        <dbReference type="SAM" id="MobiDB-lite"/>
    </source>
</evidence>
<keyword evidence="6" id="KW-1185">Reference proteome</keyword>
<evidence type="ECO:0000313" key="6">
    <source>
        <dbReference type="Proteomes" id="UP000249890"/>
    </source>
</evidence>
<dbReference type="InterPro" id="IPR050661">
    <property type="entry name" value="BglG_antiterminators"/>
</dbReference>
<feature type="compositionally biased region" description="Polar residues" evidence="3">
    <location>
        <begin position="253"/>
        <end position="262"/>
    </location>
</feature>
<keyword evidence="1" id="KW-0805">Transcription regulation</keyword>
<organism evidence="5 6">
    <name type="scientific">Paenibacillus donghaensis</name>
    <dbReference type="NCBI Taxonomy" id="414771"/>
    <lineage>
        <taxon>Bacteria</taxon>
        <taxon>Bacillati</taxon>
        <taxon>Bacillota</taxon>
        <taxon>Bacilli</taxon>
        <taxon>Bacillales</taxon>
        <taxon>Paenibacillaceae</taxon>
        <taxon>Paenibacillus</taxon>
    </lineage>
</organism>
<keyword evidence="2" id="KW-0804">Transcription</keyword>
<dbReference type="Pfam" id="PF05043">
    <property type="entry name" value="Mga"/>
    <property type="match status" value="1"/>
</dbReference>
<accession>A0A2Z2KG51</accession>
<dbReference type="EMBL" id="CP021780">
    <property type="protein sequence ID" value="ASA19792.1"/>
    <property type="molecule type" value="Genomic_DNA"/>
</dbReference>
<proteinExistence type="predicted"/>
<reference evidence="5 6" key="1">
    <citation type="submission" date="2017-06" db="EMBL/GenBank/DDBJ databases">
        <title>Complete genome sequence of Paenibacillus donghaensis KCTC 13049T isolated from East Sea sediment, South Korea.</title>
        <authorList>
            <person name="Jung B.K."/>
            <person name="Hong S.-J."/>
            <person name="Shin J.-H."/>
        </authorList>
    </citation>
    <scope>NUCLEOTIDE SEQUENCE [LARGE SCALE GENOMIC DNA]</scope>
    <source>
        <strain evidence="5 6">KCTC 13049</strain>
    </source>
</reference>
<feature type="region of interest" description="Disordered" evidence="3">
    <location>
        <begin position="248"/>
        <end position="273"/>
    </location>
</feature>
<sequence>MFTKRQKIMLSYIYCAKEELRIDILAEIIHVSVQTARSELEKINDILPQIGAHIVMTARGGCLIAEEDREPIFHLLQSTATVDKSNIENHAVWERIIASIGMLVFERDYVSMEELAERLYVSKSTMNLDISEVKRIIGRTAGVSLHISKTSGLKIQGKETEIRYLLSKMIHQGLELDVAVRHVFPDVQLGEIADYDTIQALVRSLLVKRGHLITGKAFGLVCADILVSAVRNYLGFRISADEAQAGAGLPENVNETGTSSGKESVRTEESMTARKPPHPLVAELAARLAGELGIVFTSEDIAYLQRTVMEQNLFYAGGEAGPRDREAADVFYDALRTWAGLDLGAYGEFNSRFLFYLNQLNQRVDNGHDYTNFFKRQTNRLFPLTASVVAHCGALLHDRGFRYSEAELAYIVLVLGNRFEVEHPELRVLLISDEHTALVGWIEAELHRTLGDTMLEVTSMPRYLYEENKREAAGRFDLALTTEPIAADADMETIFVYSLLGETETRLLRVQLDHYLRRHEKNRLKAIERRLIGPSRFRLLVEAGGLERGIAELLGGDGCCGLEPETLLQSHMIPTDVRIAYISVLTQGGGSSIHIGKLSKPVVHKAKTLHTLIVSVFDSADRAEAASFYRCVCYLLDPRHGDRWGKIKNYTDFVGAFFE</sequence>
<dbReference type="InterPro" id="IPR007737">
    <property type="entry name" value="Mga_HTH"/>
</dbReference>
<evidence type="ECO:0000256" key="2">
    <source>
        <dbReference type="ARBA" id="ARBA00023163"/>
    </source>
</evidence>
<evidence type="ECO:0000259" key="4">
    <source>
        <dbReference type="Pfam" id="PF05043"/>
    </source>
</evidence>
<gene>
    <name evidence="5" type="ORF">B9T62_02595</name>
</gene>